<keyword evidence="1" id="KW-1185">Reference proteome</keyword>
<dbReference type="RefSeq" id="XP_060541625.1">
    <property type="nucleotide sequence ID" value="XM_060685642.1"/>
</dbReference>
<dbReference type="PANTHER" id="PTHR23409">
    <property type="entry name" value="RIBONUCLEOSIDE-DIPHOSPHATE REDUCTASE SMALL CHAIN"/>
    <property type="match status" value="1"/>
</dbReference>
<reference evidence="2" key="1">
    <citation type="submission" date="2025-08" db="UniProtKB">
        <authorList>
            <consortium name="RefSeq"/>
        </authorList>
    </citation>
    <scope>IDENTIFICATION</scope>
    <source>
        <tissue evidence="2">Blood</tissue>
    </source>
</reference>
<organism evidence="1 2">
    <name type="scientific">Pantherophis guttatus</name>
    <name type="common">Corn snake</name>
    <name type="synonym">Elaphe guttata</name>
    <dbReference type="NCBI Taxonomy" id="94885"/>
    <lineage>
        <taxon>Eukaryota</taxon>
        <taxon>Metazoa</taxon>
        <taxon>Chordata</taxon>
        <taxon>Craniata</taxon>
        <taxon>Vertebrata</taxon>
        <taxon>Euteleostomi</taxon>
        <taxon>Lepidosauria</taxon>
        <taxon>Squamata</taxon>
        <taxon>Bifurcata</taxon>
        <taxon>Unidentata</taxon>
        <taxon>Episquamata</taxon>
        <taxon>Toxicofera</taxon>
        <taxon>Serpentes</taxon>
        <taxon>Colubroidea</taxon>
        <taxon>Colubridae</taxon>
        <taxon>Colubrinae</taxon>
        <taxon>Pantherophis</taxon>
    </lineage>
</organism>
<proteinExistence type="predicted"/>
<dbReference type="GeneID" id="132710142"/>
<evidence type="ECO:0000313" key="1">
    <source>
        <dbReference type="Proteomes" id="UP001652622"/>
    </source>
</evidence>
<accession>A0ABM3YZS0</accession>
<sequence>MTEDEDPPEVIVKYDAIGRKIRLKGEGPYSILVTEGLGKILGLQPHVRTKKSNFVTDITGGFNTLYIYTDIVSPQIVGDFYVPLLRCLPVQGKDNEIITTTYEQPHYVTVNKHYIDTITVEIKTDQNENIAFNHALTPNAPLEFFITGHGDHYTDLNNTLLYVSCKVVKADGTDIDDGARVSLVNYPIASLFNQVDVTLGDRVITQSHHCYAYRGLIELILNYSGDALGTQFSAGGFYKDDATLMENTLLTAADKLLINGVDVNIKLSRSKNEFCLMRDGNENYKVQILAASLFVKRVKVSPGVRLGHAEALLNSNAKYPIDRVGMKVYSIPAGSLVCNQENLFLGQLPKQLVIGFVDNAAFSGDYERNPFNFQHYNVNFCALYCDGEQIPAKPLQPDYEHNLFVREYMQLLQTSGKAMKDRSVLINREEFNNGYTLYCFDLSPDQGCSEHYSLIKNGNLRAEIRFAVPLPNTVNMILYAIFENLIEISHTRNVLFDYM</sequence>
<dbReference type="PANTHER" id="PTHR23409:SF21">
    <property type="entry name" value="CAPSID PROTEIN"/>
    <property type="match status" value="1"/>
</dbReference>
<gene>
    <name evidence="2" type="primary">LOC132710142</name>
</gene>
<name>A0ABM3YZS0_PANGU</name>
<dbReference type="InterPro" id="IPR000358">
    <property type="entry name" value="RNR_small_fam"/>
</dbReference>
<evidence type="ECO:0000313" key="2">
    <source>
        <dbReference type="RefSeq" id="XP_060541625.1"/>
    </source>
</evidence>
<protein>
    <submittedName>
        <fullName evidence="2">Uncharacterized protein F54H12.2-like</fullName>
    </submittedName>
</protein>
<dbReference type="Proteomes" id="UP001652622">
    <property type="component" value="Unplaced"/>
</dbReference>